<keyword evidence="4" id="KW-1185">Reference proteome</keyword>
<dbReference type="EMBL" id="BAAATM010000001">
    <property type="protein sequence ID" value="GAA2514612.1"/>
    <property type="molecule type" value="Genomic_DNA"/>
</dbReference>
<feature type="compositionally biased region" description="Low complexity" evidence="1">
    <location>
        <begin position="231"/>
        <end position="251"/>
    </location>
</feature>
<evidence type="ECO:0000313" key="3">
    <source>
        <dbReference type="EMBL" id="GAA2514612.1"/>
    </source>
</evidence>
<keyword evidence="3" id="KW-0808">Transferase</keyword>
<evidence type="ECO:0000313" key="4">
    <source>
        <dbReference type="Proteomes" id="UP001501095"/>
    </source>
</evidence>
<name>A0ABN3N5B2_9ACTN</name>
<comment type="caution">
    <text evidence="3">The sequence shown here is derived from an EMBL/GenBank/DDBJ whole genome shotgun (WGS) entry which is preliminary data.</text>
</comment>
<dbReference type="PANTHER" id="PTHR43591:SF24">
    <property type="entry name" value="2-METHOXY-6-POLYPRENYL-1,4-BENZOQUINOL METHYLASE, MITOCHONDRIAL"/>
    <property type="match status" value="1"/>
</dbReference>
<feature type="region of interest" description="Disordered" evidence="1">
    <location>
        <begin position="229"/>
        <end position="260"/>
    </location>
</feature>
<dbReference type="SUPFAM" id="SSF53335">
    <property type="entry name" value="S-adenosyl-L-methionine-dependent methyltransferases"/>
    <property type="match status" value="1"/>
</dbReference>
<dbReference type="Proteomes" id="UP001501095">
    <property type="component" value="Unassembled WGS sequence"/>
</dbReference>
<reference evidence="3 4" key="1">
    <citation type="journal article" date="2019" name="Int. J. Syst. Evol. Microbiol.">
        <title>The Global Catalogue of Microorganisms (GCM) 10K type strain sequencing project: providing services to taxonomists for standard genome sequencing and annotation.</title>
        <authorList>
            <consortium name="The Broad Institute Genomics Platform"/>
            <consortium name="The Broad Institute Genome Sequencing Center for Infectious Disease"/>
            <person name="Wu L."/>
            <person name="Ma J."/>
        </authorList>
    </citation>
    <scope>NUCLEOTIDE SEQUENCE [LARGE SCALE GENOMIC DNA]</scope>
    <source>
        <strain evidence="3 4">JCM 6924</strain>
    </source>
</reference>
<dbReference type="CDD" id="cd02440">
    <property type="entry name" value="AdoMet_MTases"/>
    <property type="match status" value="1"/>
</dbReference>
<proteinExistence type="predicted"/>
<dbReference type="GO" id="GO:0008168">
    <property type="term" value="F:methyltransferase activity"/>
    <property type="evidence" value="ECO:0007669"/>
    <property type="project" value="UniProtKB-KW"/>
</dbReference>
<dbReference type="Pfam" id="PF13649">
    <property type="entry name" value="Methyltransf_25"/>
    <property type="match status" value="1"/>
</dbReference>
<dbReference type="Gene3D" id="3.40.50.150">
    <property type="entry name" value="Vaccinia Virus protein VP39"/>
    <property type="match status" value="1"/>
</dbReference>
<organism evidence="3 4">
    <name type="scientific">Streptomyces levis</name>
    <dbReference type="NCBI Taxonomy" id="285566"/>
    <lineage>
        <taxon>Bacteria</taxon>
        <taxon>Bacillati</taxon>
        <taxon>Actinomycetota</taxon>
        <taxon>Actinomycetes</taxon>
        <taxon>Kitasatosporales</taxon>
        <taxon>Streptomycetaceae</taxon>
        <taxon>Streptomyces</taxon>
    </lineage>
</organism>
<gene>
    <name evidence="3" type="ORF">GCM10010423_02000</name>
</gene>
<sequence>MRELAVQALSSVPRGYDLLAPKFDHTPFRTPDAVLDAVESALRPMGPFATGLDLCCGTGAGTGVLTRLCGEHVTGADFSAGMLDVARERIRSDGPPVSWVRADARALPFAPAFDLVVSFGAFGHFLPRELPGLFAQVRSVLRPGGRFAFPLVAPPRPGSRGYWALLGFDTVMRVRNALWRPPFVMYYRTFRLGDVRRELVQAGFRVELYALPEFGRRRDGSPRVCLVVARTPDGPAAPGGPTEPDGAAEPDGPGGPVSRG</sequence>
<keyword evidence="3" id="KW-0489">Methyltransferase</keyword>
<evidence type="ECO:0000256" key="1">
    <source>
        <dbReference type="SAM" id="MobiDB-lite"/>
    </source>
</evidence>
<dbReference type="PANTHER" id="PTHR43591">
    <property type="entry name" value="METHYLTRANSFERASE"/>
    <property type="match status" value="1"/>
</dbReference>
<dbReference type="InterPro" id="IPR029063">
    <property type="entry name" value="SAM-dependent_MTases_sf"/>
</dbReference>
<dbReference type="GO" id="GO:0032259">
    <property type="term" value="P:methylation"/>
    <property type="evidence" value="ECO:0007669"/>
    <property type="project" value="UniProtKB-KW"/>
</dbReference>
<evidence type="ECO:0000259" key="2">
    <source>
        <dbReference type="Pfam" id="PF13649"/>
    </source>
</evidence>
<accession>A0ABN3N5B2</accession>
<feature type="domain" description="Methyltransferase" evidence="2">
    <location>
        <begin position="52"/>
        <end position="145"/>
    </location>
</feature>
<dbReference type="InterPro" id="IPR041698">
    <property type="entry name" value="Methyltransf_25"/>
</dbReference>
<protein>
    <submittedName>
        <fullName evidence="3">Class I SAM-dependent methyltransferase</fullName>
    </submittedName>
</protein>